<dbReference type="EMBL" id="DRTB01000201">
    <property type="protein sequence ID" value="HHE04939.1"/>
    <property type="molecule type" value="Genomic_DNA"/>
</dbReference>
<dbReference type="GO" id="GO:0005524">
    <property type="term" value="F:ATP binding"/>
    <property type="evidence" value="ECO:0007669"/>
    <property type="project" value="UniProtKB-UniRule"/>
</dbReference>
<evidence type="ECO:0000313" key="10">
    <source>
        <dbReference type="EMBL" id="HHE04939.1"/>
    </source>
</evidence>
<dbReference type="InterPro" id="IPR012796">
    <property type="entry name" value="Lysidine-tRNA-synth_C"/>
</dbReference>
<comment type="caution">
    <text evidence="10">The sequence shown here is derived from an EMBL/GenBank/DDBJ whole genome shotgun (WGS) entry which is preliminary data.</text>
</comment>
<keyword evidence="4 8" id="KW-0819">tRNA processing</keyword>
<keyword evidence="6 8" id="KW-0067">ATP-binding</keyword>
<evidence type="ECO:0000256" key="4">
    <source>
        <dbReference type="ARBA" id="ARBA00022694"/>
    </source>
</evidence>
<dbReference type="Pfam" id="PF01171">
    <property type="entry name" value="ATP_bind_3"/>
    <property type="match status" value="1"/>
</dbReference>
<organism evidence="10">
    <name type="scientific">candidate division WOR-3 bacterium</name>
    <dbReference type="NCBI Taxonomy" id="2052148"/>
    <lineage>
        <taxon>Bacteria</taxon>
        <taxon>Bacteria division WOR-3</taxon>
    </lineage>
</organism>
<dbReference type="InterPro" id="IPR014729">
    <property type="entry name" value="Rossmann-like_a/b/a_fold"/>
</dbReference>
<dbReference type="AlphaFoldDB" id="A0A7C5DDH5"/>
<proteinExistence type="inferred from homology"/>
<dbReference type="NCBIfam" id="TIGR02433">
    <property type="entry name" value="lysidine_TilS_C"/>
    <property type="match status" value="1"/>
</dbReference>
<evidence type="ECO:0000256" key="5">
    <source>
        <dbReference type="ARBA" id="ARBA00022741"/>
    </source>
</evidence>
<dbReference type="Pfam" id="PF11734">
    <property type="entry name" value="TilS_C"/>
    <property type="match status" value="1"/>
</dbReference>
<dbReference type="PANTHER" id="PTHR43033:SF1">
    <property type="entry name" value="TRNA(ILE)-LYSIDINE SYNTHASE-RELATED"/>
    <property type="match status" value="1"/>
</dbReference>
<keyword evidence="2 8" id="KW-0963">Cytoplasm</keyword>
<dbReference type="InterPro" id="IPR011063">
    <property type="entry name" value="TilS/TtcA_N"/>
</dbReference>
<dbReference type="GO" id="GO:0032267">
    <property type="term" value="F:tRNA(Ile)-lysidine synthase activity"/>
    <property type="evidence" value="ECO:0007669"/>
    <property type="project" value="UniProtKB-EC"/>
</dbReference>
<comment type="catalytic activity">
    <reaction evidence="7 8">
        <text>cytidine(34) in tRNA(Ile2) + L-lysine + ATP = lysidine(34) in tRNA(Ile2) + AMP + diphosphate + H(+)</text>
        <dbReference type="Rhea" id="RHEA:43744"/>
        <dbReference type="Rhea" id="RHEA-COMP:10625"/>
        <dbReference type="Rhea" id="RHEA-COMP:10670"/>
        <dbReference type="ChEBI" id="CHEBI:15378"/>
        <dbReference type="ChEBI" id="CHEBI:30616"/>
        <dbReference type="ChEBI" id="CHEBI:32551"/>
        <dbReference type="ChEBI" id="CHEBI:33019"/>
        <dbReference type="ChEBI" id="CHEBI:82748"/>
        <dbReference type="ChEBI" id="CHEBI:83665"/>
        <dbReference type="ChEBI" id="CHEBI:456215"/>
        <dbReference type="EC" id="6.3.4.19"/>
    </reaction>
</comment>
<dbReference type="PANTHER" id="PTHR43033">
    <property type="entry name" value="TRNA(ILE)-LYSIDINE SYNTHASE-RELATED"/>
    <property type="match status" value="1"/>
</dbReference>
<dbReference type="HAMAP" id="MF_01161">
    <property type="entry name" value="tRNA_Ile_lys_synt"/>
    <property type="match status" value="1"/>
</dbReference>
<dbReference type="NCBIfam" id="TIGR02432">
    <property type="entry name" value="lysidine_TilS_N"/>
    <property type="match status" value="1"/>
</dbReference>
<comment type="function">
    <text evidence="8">Ligates lysine onto the cytidine present at position 34 of the AUA codon-specific tRNA(Ile) that contains the anticodon CAU, in an ATP-dependent manner. Cytidine is converted to lysidine, thus changing the amino acid specificity of the tRNA from methionine to isoleucine.</text>
</comment>
<comment type="subcellular location">
    <subcellularLocation>
        <location evidence="1 8">Cytoplasm</location>
    </subcellularLocation>
</comment>
<dbReference type="SMART" id="SM00977">
    <property type="entry name" value="TilS_C"/>
    <property type="match status" value="1"/>
</dbReference>
<dbReference type="CDD" id="cd01992">
    <property type="entry name" value="TilS_N"/>
    <property type="match status" value="1"/>
</dbReference>
<evidence type="ECO:0000259" key="9">
    <source>
        <dbReference type="SMART" id="SM00977"/>
    </source>
</evidence>
<dbReference type="InterPro" id="IPR012795">
    <property type="entry name" value="tRNA_Ile_lys_synt_N"/>
</dbReference>
<evidence type="ECO:0000256" key="8">
    <source>
        <dbReference type="HAMAP-Rule" id="MF_01161"/>
    </source>
</evidence>
<dbReference type="InterPro" id="IPR012094">
    <property type="entry name" value="tRNA_Ile_lys_synt"/>
</dbReference>
<dbReference type="GO" id="GO:0005737">
    <property type="term" value="C:cytoplasm"/>
    <property type="evidence" value="ECO:0007669"/>
    <property type="project" value="UniProtKB-SubCell"/>
</dbReference>
<keyword evidence="3 8" id="KW-0436">Ligase</keyword>
<feature type="domain" description="Lysidine-tRNA(Ile) synthetase C-terminal" evidence="9">
    <location>
        <begin position="373"/>
        <end position="445"/>
    </location>
</feature>
<dbReference type="EC" id="6.3.4.19" evidence="8"/>
<evidence type="ECO:0000256" key="6">
    <source>
        <dbReference type="ARBA" id="ARBA00022840"/>
    </source>
</evidence>
<dbReference type="Proteomes" id="UP000886110">
    <property type="component" value="Unassembled WGS sequence"/>
</dbReference>
<evidence type="ECO:0000256" key="2">
    <source>
        <dbReference type="ARBA" id="ARBA00022490"/>
    </source>
</evidence>
<evidence type="ECO:0000256" key="3">
    <source>
        <dbReference type="ARBA" id="ARBA00022598"/>
    </source>
</evidence>
<gene>
    <name evidence="8 10" type="primary">tilS</name>
    <name evidence="10" type="ORF">ENL19_02625</name>
</gene>
<reference evidence="10" key="1">
    <citation type="journal article" date="2020" name="mSystems">
        <title>Genome- and Community-Level Interaction Insights into Carbon Utilization and Element Cycling Functions of Hydrothermarchaeota in Hydrothermal Sediment.</title>
        <authorList>
            <person name="Zhou Z."/>
            <person name="Liu Y."/>
            <person name="Xu W."/>
            <person name="Pan J."/>
            <person name="Luo Z.H."/>
            <person name="Li M."/>
        </authorList>
    </citation>
    <scope>NUCLEOTIDE SEQUENCE [LARGE SCALE GENOMIC DNA]</scope>
    <source>
        <strain evidence="10">HyVt-74</strain>
    </source>
</reference>
<dbReference type="GO" id="GO:0006400">
    <property type="term" value="P:tRNA modification"/>
    <property type="evidence" value="ECO:0007669"/>
    <property type="project" value="UniProtKB-UniRule"/>
</dbReference>
<feature type="binding site" evidence="8">
    <location>
        <begin position="46"/>
        <end position="51"/>
    </location>
    <ligand>
        <name>ATP</name>
        <dbReference type="ChEBI" id="CHEBI:30616"/>
    </ligand>
</feature>
<name>A0A7C5DDH5_UNCW3</name>
<protein>
    <recommendedName>
        <fullName evidence="8">tRNA(Ile)-lysidine synthase</fullName>
        <ecNumber evidence="8">6.3.4.19</ecNumber>
    </recommendedName>
    <alternativeName>
        <fullName evidence="8">tRNA(Ile)-2-lysyl-cytidine synthase</fullName>
    </alternativeName>
    <alternativeName>
        <fullName evidence="8">tRNA(Ile)-lysidine synthetase</fullName>
    </alternativeName>
</protein>
<evidence type="ECO:0000256" key="1">
    <source>
        <dbReference type="ARBA" id="ARBA00004496"/>
    </source>
</evidence>
<comment type="domain">
    <text evidence="8">The N-terminal region contains the highly conserved SGGXDS motif, predicted to be a P-loop motif involved in ATP binding.</text>
</comment>
<evidence type="ECO:0000256" key="7">
    <source>
        <dbReference type="ARBA" id="ARBA00048539"/>
    </source>
</evidence>
<dbReference type="SUPFAM" id="SSF52402">
    <property type="entry name" value="Adenine nucleotide alpha hydrolases-like"/>
    <property type="match status" value="1"/>
</dbReference>
<dbReference type="SUPFAM" id="SSF56037">
    <property type="entry name" value="PheT/TilS domain"/>
    <property type="match status" value="1"/>
</dbReference>
<accession>A0A7C5DDH5</accession>
<sequence length="453" mass="52866">MNNQIGGLSCICIPKGYIIPMIKEVEKYINEQGLIKGGEKILVAFSGGPDSVFLAISLNELKYNIGLAYLNHQLRKDSMNEEEFVVDFARVNKIHLFKERGNVKETIKKKNLTLEVAAREVRREFLLKIMEREHFDLIATGHTLDDLIETFFIRLLRGSGFGLRSIPPYDYPFIRPILHLRKKDITDYLDSKGVPYYTDPTNSDRKILRNRIRGELIPLIEKMNPNAIYNIKRSIENLSEIEEAMQKIVGEMNFEVFKMHIKFPIAKYITLTEPMKFLFLKKLLAVFGYEYELKRAHIKSSNNIIELKSALIEFEEDYGYIIKKTNLIPIGIETRGSFEFGDFKISTDIKEKKGIDFSPNIEYFDIDELELPLKVRTRKDGDCIMPFGLKGRKKLKEIFIEKRIPRFLRNLWPVIEDKRGVVFVPGVVRSERGRLNKKTRDVLIIKYERIKDE</sequence>
<comment type="similarity">
    <text evidence="8">Belongs to the tRNA(Ile)-lysidine synthase family.</text>
</comment>
<keyword evidence="5 8" id="KW-0547">Nucleotide-binding</keyword>
<dbReference type="Gene3D" id="3.40.50.620">
    <property type="entry name" value="HUPs"/>
    <property type="match status" value="1"/>
</dbReference>